<gene>
    <name evidence="2" type="ORF">A2Y64_07680</name>
</gene>
<dbReference type="EMBL" id="MFAF01000128">
    <property type="protein sequence ID" value="OGD72221.1"/>
    <property type="molecule type" value="Genomic_DNA"/>
</dbReference>
<evidence type="ECO:0000313" key="2">
    <source>
        <dbReference type="EMBL" id="OGD72221.1"/>
    </source>
</evidence>
<feature type="repeat" description="TPR" evidence="1">
    <location>
        <begin position="426"/>
        <end position="459"/>
    </location>
</feature>
<dbReference type="InterPro" id="IPR019734">
    <property type="entry name" value="TPR_rpt"/>
</dbReference>
<reference evidence="2 3" key="1">
    <citation type="journal article" date="2016" name="Nat. Commun.">
        <title>Thousands of microbial genomes shed light on interconnected biogeochemical processes in an aquifer system.</title>
        <authorList>
            <person name="Anantharaman K."/>
            <person name="Brown C.T."/>
            <person name="Hug L.A."/>
            <person name="Sharon I."/>
            <person name="Castelle C.J."/>
            <person name="Probst A.J."/>
            <person name="Thomas B.C."/>
            <person name="Singh A."/>
            <person name="Wilkins M.J."/>
            <person name="Karaoz U."/>
            <person name="Brodie E.L."/>
            <person name="Williams K.H."/>
            <person name="Hubbard S.S."/>
            <person name="Banfield J.F."/>
        </authorList>
    </citation>
    <scope>NUCLEOTIDE SEQUENCE [LARGE SCALE GENOMIC DNA]</scope>
</reference>
<evidence type="ECO:0000256" key="1">
    <source>
        <dbReference type="PROSITE-ProRule" id="PRU00339"/>
    </source>
</evidence>
<comment type="caution">
    <text evidence="2">The sequence shown here is derived from an EMBL/GenBank/DDBJ whole genome shotgun (WGS) entry which is preliminary data.</text>
</comment>
<organism evidence="2 3">
    <name type="scientific">Candidatus Coatesbacteria bacterium RBG_13_66_14</name>
    <dbReference type="NCBI Taxonomy" id="1817816"/>
    <lineage>
        <taxon>Bacteria</taxon>
        <taxon>Candidatus Coatesiibacteriota</taxon>
    </lineage>
</organism>
<evidence type="ECO:0008006" key="4">
    <source>
        <dbReference type="Google" id="ProtNLM"/>
    </source>
</evidence>
<protein>
    <recommendedName>
        <fullName evidence="4">Outer membrane lipoprotein BamD-like domain-containing protein</fullName>
    </recommendedName>
</protein>
<sequence length="613" mass="68218">MRKPIRLAFLLPLLASCVPDEGTLEHPGLEKELARLEYERAADYYGAYIERMDEFPNLRDRIPPEELALVGYSYGQCLAELAFAEPVEESPVARSKASRLLEMAGDAFLLAAEQNLAEYVQPAVYSAVRVYKQALDLEEEDRSGLAERTLAACATYFDEKKARPAAFALPEDDADIALVNVELLYRAGEDDRAEEFLDRFLTEDYHRGEDEQTRRVSQASLLARLGDQTFDAGLYDKARQMYQRACDLVDPKKDTELAERWSSNSKVAQYHRALALEAEVPQIPAVFLDNVSREKLDRVLESYADLIERYPGHEVAVAALYRRGLIFQLWLSDPAAAEAEYARLASDYPDDDLAPAALFRAGLMAETAEGWPRALEYFGDLKNWYGDSPEAELVPLREAIHAGDADGLDRFIARHTDDPVFYIWVGEAYAALGLLAEGEGDPDRALELYTRAVQEHARKAVNRYGSPAVAHAYYVYGEHGFQEYMGVTVGGGLAEVKAQLERKTALMDRAALGFSGAASFGEPALVAEAQLKAARVFEEFGEMLQDVVITGGASGEEIEKAYFAINDRTYFYLVAAREAYKTALASAGLEPESETFRLAGEGYRRLVEITGEE</sequence>
<dbReference type="SMART" id="SM00028">
    <property type="entry name" value="TPR"/>
    <property type="match status" value="2"/>
</dbReference>
<dbReference type="SUPFAM" id="SSF48452">
    <property type="entry name" value="TPR-like"/>
    <property type="match status" value="2"/>
</dbReference>
<evidence type="ECO:0000313" key="3">
    <source>
        <dbReference type="Proteomes" id="UP000177187"/>
    </source>
</evidence>
<name>A0A1F5EXU0_9BACT</name>
<dbReference type="Gene3D" id="1.25.40.10">
    <property type="entry name" value="Tetratricopeptide repeat domain"/>
    <property type="match status" value="1"/>
</dbReference>
<accession>A0A1F5EXU0</accession>
<dbReference type="AlphaFoldDB" id="A0A1F5EXU0"/>
<proteinExistence type="predicted"/>
<dbReference type="InterPro" id="IPR011990">
    <property type="entry name" value="TPR-like_helical_dom_sf"/>
</dbReference>
<dbReference type="PROSITE" id="PS50005">
    <property type="entry name" value="TPR"/>
    <property type="match status" value="1"/>
</dbReference>
<dbReference type="STRING" id="1817816.A2Y64_07680"/>
<dbReference type="PROSITE" id="PS51257">
    <property type="entry name" value="PROKAR_LIPOPROTEIN"/>
    <property type="match status" value="1"/>
</dbReference>
<dbReference type="Proteomes" id="UP000177187">
    <property type="component" value="Unassembled WGS sequence"/>
</dbReference>
<keyword evidence="1" id="KW-0802">TPR repeat</keyword>
<dbReference type="Pfam" id="PF13174">
    <property type="entry name" value="TPR_6"/>
    <property type="match status" value="1"/>
</dbReference>